<organism evidence="1 2">
    <name type="scientific">Protopolystoma xenopodis</name>
    <dbReference type="NCBI Taxonomy" id="117903"/>
    <lineage>
        <taxon>Eukaryota</taxon>
        <taxon>Metazoa</taxon>
        <taxon>Spiralia</taxon>
        <taxon>Lophotrochozoa</taxon>
        <taxon>Platyhelminthes</taxon>
        <taxon>Monogenea</taxon>
        <taxon>Polyopisthocotylea</taxon>
        <taxon>Polystomatidea</taxon>
        <taxon>Polystomatidae</taxon>
        <taxon>Protopolystoma</taxon>
    </lineage>
</organism>
<keyword evidence="2" id="KW-1185">Reference proteome</keyword>
<name>A0A448XSX0_9PLAT</name>
<dbReference type="Proteomes" id="UP000784294">
    <property type="component" value="Unassembled WGS sequence"/>
</dbReference>
<reference evidence="1" key="1">
    <citation type="submission" date="2018-11" db="EMBL/GenBank/DDBJ databases">
        <authorList>
            <consortium name="Pathogen Informatics"/>
        </authorList>
    </citation>
    <scope>NUCLEOTIDE SEQUENCE</scope>
</reference>
<comment type="caution">
    <text evidence="1">The sequence shown here is derived from an EMBL/GenBank/DDBJ whole genome shotgun (WGS) entry which is preliminary data.</text>
</comment>
<protein>
    <submittedName>
        <fullName evidence="1">Uncharacterized protein</fullName>
    </submittedName>
</protein>
<dbReference type="AlphaFoldDB" id="A0A448XSX0"/>
<evidence type="ECO:0000313" key="1">
    <source>
        <dbReference type="EMBL" id="VEL44140.1"/>
    </source>
</evidence>
<evidence type="ECO:0000313" key="2">
    <source>
        <dbReference type="Proteomes" id="UP000784294"/>
    </source>
</evidence>
<dbReference type="EMBL" id="CAAALY010290344">
    <property type="protein sequence ID" value="VEL44140.1"/>
    <property type="molecule type" value="Genomic_DNA"/>
</dbReference>
<proteinExistence type="predicted"/>
<sequence>MTDKRRGRLGLAYFLRGRACTFSASLGTRLTVQDCVMLPHPHPHPSREWTLFPRRLYLANAARSGSASLFGVECAQPHRHASAGIPCGLSTGSTRSWPTVGRSKCTLFRQSKKTVWNGKDVKTKLVCSLF</sequence>
<accession>A0A448XSX0</accession>
<gene>
    <name evidence="1" type="ORF">PXEA_LOCUS37580</name>
</gene>